<keyword evidence="4" id="KW-1185">Reference proteome</keyword>
<proteinExistence type="predicted"/>
<feature type="compositionally biased region" description="Basic and acidic residues" evidence="2">
    <location>
        <begin position="132"/>
        <end position="149"/>
    </location>
</feature>
<evidence type="ECO:0000256" key="1">
    <source>
        <dbReference type="SAM" id="Coils"/>
    </source>
</evidence>
<feature type="region of interest" description="Disordered" evidence="2">
    <location>
        <begin position="122"/>
        <end position="149"/>
    </location>
</feature>
<name>A0A8H6X260_9AGAR</name>
<feature type="coiled-coil region" evidence="1">
    <location>
        <begin position="149"/>
        <end position="180"/>
    </location>
</feature>
<dbReference type="Proteomes" id="UP000623467">
    <property type="component" value="Unassembled WGS sequence"/>
</dbReference>
<feature type="compositionally biased region" description="Basic residues" evidence="2">
    <location>
        <begin position="330"/>
        <end position="345"/>
    </location>
</feature>
<feature type="region of interest" description="Disordered" evidence="2">
    <location>
        <begin position="308"/>
        <end position="373"/>
    </location>
</feature>
<evidence type="ECO:0000313" key="4">
    <source>
        <dbReference type="Proteomes" id="UP000623467"/>
    </source>
</evidence>
<comment type="caution">
    <text evidence="3">The sequence shown here is derived from an EMBL/GenBank/DDBJ whole genome shotgun (WGS) entry which is preliminary data.</text>
</comment>
<protein>
    <submittedName>
        <fullName evidence="3">Uncharacterized protein</fullName>
    </submittedName>
</protein>
<dbReference type="AlphaFoldDB" id="A0A8H6X260"/>
<accession>A0A8H6X260</accession>
<dbReference type="OrthoDB" id="2755069at2759"/>
<dbReference type="EMBL" id="JACAZH010000059">
    <property type="protein sequence ID" value="KAF7332812.1"/>
    <property type="molecule type" value="Genomic_DNA"/>
</dbReference>
<feature type="compositionally biased region" description="Polar residues" evidence="2">
    <location>
        <begin position="1"/>
        <end position="12"/>
    </location>
</feature>
<reference evidence="3" key="1">
    <citation type="submission" date="2020-05" db="EMBL/GenBank/DDBJ databases">
        <title>Mycena genomes resolve the evolution of fungal bioluminescence.</title>
        <authorList>
            <person name="Tsai I.J."/>
        </authorList>
    </citation>
    <scope>NUCLEOTIDE SEQUENCE</scope>
    <source>
        <strain evidence="3">160909Yilan</strain>
    </source>
</reference>
<feature type="compositionally biased region" description="Acidic residues" evidence="2">
    <location>
        <begin position="350"/>
        <end position="373"/>
    </location>
</feature>
<feature type="region of interest" description="Disordered" evidence="2">
    <location>
        <begin position="1"/>
        <end position="45"/>
    </location>
</feature>
<organism evidence="3 4">
    <name type="scientific">Mycena sanguinolenta</name>
    <dbReference type="NCBI Taxonomy" id="230812"/>
    <lineage>
        <taxon>Eukaryota</taxon>
        <taxon>Fungi</taxon>
        <taxon>Dikarya</taxon>
        <taxon>Basidiomycota</taxon>
        <taxon>Agaricomycotina</taxon>
        <taxon>Agaricomycetes</taxon>
        <taxon>Agaricomycetidae</taxon>
        <taxon>Agaricales</taxon>
        <taxon>Marasmiineae</taxon>
        <taxon>Mycenaceae</taxon>
        <taxon>Mycena</taxon>
    </lineage>
</organism>
<gene>
    <name evidence="3" type="ORF">MSAN_02432400</name>
</gene>
<evidence type="ECO:0000256" key="2">
    <source>
        <dbReference type="SAM" id="MobiDB-lite"/>
    </source>
</evidence>
<sequence length="373" mass="41491">MSGKNSKNQNMKSAVAPRPAGGAARKKITQNENRPKDASNAPLSTAAMLEAINKRIEGHIDPYSDEMEAKYAHIDGDKTQTVVFLKQSHELADRTILEQEIANEALRKELAELKAQVALNDRTNQGASARKKTSEVREQPTEADEHATVSEAQRELAEELAKVKAANVALKKKVASLRNNNNGDDQVIEDLIPRPAGSAGNNFNIQNEMGLGRGAEDRLQYLAIMRNMRDLVLQAGINWEQPWAKTSAAQKEKLFAVARKRHPILERYQNDWATEELAKQYIKNKRRHGYRKGFLDCPSQYAYLKANSAKRDPSAPRGRRVAAARNAKILGKKKAAAKKNTKGKGKQVVDDDDDEDEEDVEMAGQSGEEDQEL</sequence>
<evidence type="ECO:0000313" key="3">
    <source>
        <dbReference type="EMBL" id="KAF7332812.1"/>
    </source>
</evidence>
<keyword evidence="1" id="KW-0175">Coiled coil</keyword>